<dbReference type="InterPro" id="IPR036227">
    <property type="entry name" value="Ribosomal_uL15/eL18_sf"/>
</dbReference>
<keyword evidence="7" id="KW-1185">Reference proteome</keyword>
<dbReference type="InterPro" id="IPR021131">
    <property type="entry name" value="Ribosomal_uL15/eL18"/>
</dbReference>
<evidence type="ECO:0000256" key="1">
    <source>
        <dbReference type="ARBA" id="ARBA00006815"/>
    </source>
</evidence>
<dbReference type="HAMAP" id="MF_00329">
    <property type="entry name" value="Ribosomal_eL18"/>
    <property type="match status" value="1"/>
</dbReference>
<dbReference type="EMBL" id="MZGU01000004">
    <property type="protein sequence ID" value="PWB86055.1"/>
    <property type="molecule type" value="Genomic_DNA"/>
</dbReference>
<sequence>MVKKLTKTNPNLIELIKELDKKYKSENAAIWKDVANRLQKANRQTSEVNLSDIARYAEADETVLVPGKVLSNGELENKVNVVALKFSQKAREKIENAGGECISIREIMEANPKGSNIRIMG</sequence>
<dbReference type="InterPro" id="IPR000039">
    <property type="entry name" value="Ribosomal_eL18"/>
</dbReference>
<dbReference type="Proteomes" id="UP000245577">
    <property type="component" value="Unassembled WGS sequence"/>
</dbReference>
<dbReference type="OrthoDB" id="11309at2157"/>
<protein>
    <recommendedName>
        <fullName evidence="4">Large ribosomal subunit protein eL18</fullName>
    </recommendedName>
</protein>
<dbReference type="GO" id="GO:0003723">
    <property type="term" value="F:RNA binding"/>
    <property type="evidence" value="ECO:0007669"/>
    <property type="project" value="TreeGrafter"/>
</dbReference>
<reference evidence="6 7" key="1">
    <citation type="submission" date="2017-03" db="EMBL/GenBank/DDBJ databases">
        <title>Genome sequence of Methanobrevibacter wosei.</title>
        <authorList>
            <person name="Poehlein A."/>
            <person name="Seedorf H."/>
            <person name="Daniel R."/>
        </authorList>
    </citation>
    <scope>NUCLEOTIDE SEQUENCE [LARGE SCALE GENOMIC DNA]</scope>
    <source>
        <strain evidence="6 7">DSM 11979</strain>
    </source>
</reference>
<dbReference type="Pfam" id="PF00828">
    <property type="entry name" value="Ribosomal_L27A"/>
    <property type="match status" value="1"/>
</dbReference>
<organism evidence="6 7">
    <name type="scientific">Methanobrevibacter woesei</name>
    <dbReference type="NCBI Taxonomy" id="190976"/>
    <lineage>
        <taxon>Archaea</taxon>
        <taxon>Methanobacteriati</taxon>
        <taxon>Methanobacteriota</taxon>
        <taxon>Methanomada group</taxon>
        <taxon>Methanobacteria</taxon>
        <taxon>Methanobacteriales</taxon>
        <taxon>Methanobacteriaceae</taxon>
        <taxon>Methanobrevibacter</taxon>
    </lineage>
</organism>
<name>A0A2U1S7I4_9EURY</name>
<evidence type="ECO:0000256" key="4">
    <source>
        <dbReference type="HAMAP-Rule" id="MF_00329"/>
    </source>
</evidence>
<dbReference type="NCBIfam" id="NF003079">
    <property type="entry name" value="PRK04005.1"/>
    <property type="match status" value="1"/>
</dbReference>
<comment type="similarity">
    <text evidence="1 4">Belongs to the eukaryotic ribosomal protein eL18 family.</text>
</comment>
<dbReference type="PANTHER" id="PTHR10934:SF2">
    <property type="entry name" value="LARGE RIBOSOMAL SUBUNIT PROTEIN EL18"/>
    <property type="match status" value="1"/>
</dbReference>
<evidence type="ECO:0000313" key="6">
    <source>
        <dbReference type="EMBL" id="PWB86055.1"/>
    </source>
</evidence>
<dbReference type="AlphaFoldDB" id="A0A2U1S7I4"/>
<dbReference type="PROSITE" id="PS00475">
    <property type="entry name" value="RIBOSOMAL_L15"/>
    <property type="match status" value="1"/>
</dbReference>
<evidence type="ECO:0000313" key="7">
    <source>
        <dbReference type="Proteomes" id="UP000245577"/>
    </source>
</evidence>
<dbReference type="GO" id="GO:0006412">
    <property type="term" value="P:translation"/>
    <property type="evidence" value="ECO:0007669"/>
    <property type="project" value="UniProtKB-UniRule"/>
</dbReference>
<evidence type="ECO:0000256" key="3">
    <source>
        <dbReference type="ARBA" id="ARBA00023274"/>
    </source>
</evidence>
<dbReference type="GO" id="GO:0003735">
    <property type="term" value="F:structural constituent of ribosome"/>
    <property type="evidence" value="ECO:0007669"/>
    <property type="project" value="InterPro"/>
</dbReference>
<dbReference type="InterPro" id="IPR001196">
    <property type="entry name" value="Ribosomal_uL15_CS"/>
</dbReference>
<keyword evidence="2 4" id="KW-0689">Ribosomal protein</keyword>
<dbReference type="Gene3D" id="3.100.10.10">
    <property type="match status" value="1"/>
</dbReference>
<keyword evidence="3 4" id="KW-0687">Ribonucleoprotein</keyword>
<dbReference type="InterPro" id="IPR022947">
    <property type="entry name" value="Ribosomal_eL18_arc"/>
</dbReference>
<dbReference type="PANTHER" id="PTHR10934">
    <property type="entry name" value="60S RIBOSOMAL PROTEIN L18"/>
    <property type="match status" value="1"/>
</dbReference>
<proteinExistence type="inferred from homology"/>
<dbReference type="RefSeq" id="WP_116669694.1">
    <property type="nucleotide sequence ID" value="NZ_CALIUN010000004.1"/>
</dbReference>
<evidence type="ECO:0000259" key="5">
    <source>
        <dbReference type="Pfam" id="PF00828"/>
    </source>
</evidence>
<dbReference type="SUPFAM" id="SSF52080">
    <property type="entry name" value="Ribosomal proteins L15p and L18e"/>
    <property type="match status" value="1"/>
</dbReference>
<evidence type="ECO:0000256" key="2">
    <source>
        <dbReference type="ARBA" id="ARBA00022980"/>
    </source>
</evidence>
<dbReference type="GO" id="GO:0022625">
    <property type="term" value="C:cytosolic large ribosomal subunit"/>
    <property type="evidence" value="ECO:0007669"/>
    <property type="project" value="TreeGrafter"/>
</dbReference>
<accession>A0A2U1S7I4</accession>
<feature type="domain" description="Large ribosomal subunit protein uL15/eL18" evidence="5">
    <location>
        <begin position="44"/>
        <end position="102"/>
    </location>
</feature>
<comment type="caution">
    <text evidence="6">The sequence shown here is derived from an EMBL/GenBank/DDBJ whole genome shotgun (WGS) entry which is preliminary data.</text>
</comment>
<gene>
    <name evidence="6" type="primary">rplO_2</name>
    <name evidence="4" type="synonym">rpl18e</name>
    <name evidence="6" type="ORF">MBBWO_09090</name>
</gene>